<proteinExistence type="predicted"/>
<sequence>MGAPLGNKGNGDEDAEHERKVLIEVDSEEIFGSAVLTAPPVIGDDEYED</sequence>
<reference evidence="1 2" key="1">
    <citation type="submission" date="2020-08" db="EMBL/GenBank/DDBJ databases">
        <title>Genomic Encyclopedia of Type Strains, Phase III (KMG-III): the genomes of soil and plant-associated and newly described type strains.</title>
        <authorList>
            <person name="Whitman W."/>
        </authorList>
    </citation>
    <scope>NUCLEOTIDE SEQUENCE [LARGE SCALE GENOMIC DNA]</scope>
    <source>
        <strain evidence="1 2">CECT 8960</strain>
    </source>
</reference>
<dbReference type="RefSeq" id="WP_184810797.1">
    <property type="nucleotide sequence ID" value="NZ_JACHJQ010000003.1"/>
</dbReference>
<protein>
    <submittedName>
        <fullName evidence="1">Uncharacterized protein</fullName>
    </submittedName>
</protein>
<comment type="caution">
    <text evidence="1">The sequence shown here is derived from an EMBL/GenBank/DDBJ whole genome shotgun (WGS) entry which is preliminary data.</text>
</comment>
<organism evidence="1 2">
    <name type="scientific">Actinophytocola algeriensis</name>
    <dbReference type="NCBI Taxonomy" id="1768010"/>
    <lineage>
        <taxon>Bacteria</taxon>
        <taxon>Bacillati</taxon>
        <taxon>Actinomycetota</taxon>
        <taxon>Actinomycetes</taxon>
        <taxon>Pseudonocardiales</taxon>
        <taxon>Pseudonocardiaceae</taxon>
    </lineage>
</organism>
<evidence type="ECO:0000313" key="1">
    <source>
        <dbReference type="EMBL" id="MBB4906605.1"/>
    </source>
</evidence>
<keyword evidence="2" id="KW-1185">Reference proteome</keyword>
<evidence type="ECO:0000313" key="2">
    <source>
        <dbReference type="Proteomes" id="UP000520767"/>
    </source>
</evidence>
<gene>
    <name evidence="1" type="ORF">FHR82_002825</name>
</gene>
<dbReference type="AlphaFoldDB" id="A0A7W7Q3Y2"/>
<accession>A0A7W7Q3Y2</accession>
<dbReference type="Proteomes" id="UP000520767">
    <property type="component" value="Unassembled WGS sequence"/>
</dbReference>
<dbReference type="EMBL" id="JACHJQ010000003">
    <property type="protein sequence ID" value="MBB4906605.1"/>
    <property type="molecule type" value="Genomic_DNA"/>
</dbReference>
<name>A0A7W7Q3Y2_9PSEU</name>